<name>H1VX30_COLHI</name>
<protein>
    <submittedName>
        <fullName evidence="1">Uncharacterized protein</fullName>
    </submittedName>
</protein>
<organism evidence="1 2">
    <name type="scientific">Colletotrichum higginsianum (strain IMI 349063)</name>
    <name type="common">Crucifer anthracnose fungus</name>
    <dbReference type="NCBI Taxonomy" id="759273"/>
    <lineage>
        <taxon>Eukaryota</taxon>
        <taxon>Fungi</taxon>
        <taxon>Dikarya</taxon>
        <taxon>Ascomycota</taxon>
        <taxon>Pezizomycotina</taxon>
        <taxon>Sordariomycetes</taxon>
        <taxon>Hypocreomycetidae</taxon>
        <taxon>Glomerellales</taxon>
        <taxon>Glomerellaceae</taxon>
        <taxon>Colletotrichum</taxon>
        <taxon>Colletotrichum destructivum species complex</taxon>
    </lineage>
</organism>
<proteinExistence type="predicted"/>
<gene>
    <name evidence="1" type="ORF">CH063_03430</name>
</gene>
<dbReference type="EMBL" id="CACQ02007179">
    <property type="protein sequence ID" value="CCF44792.1"/>
    <property type="molecule type" value="Genomic_DNA"/>
</dbReference>
<dbReference type="Proteomes" id="UP000007174">
    <property type="component" value="Unassembled WGS sequence"/>
</dbReference>
<evidence type="ECO:0000313" key="2">
    <source>
        <dbReference type="Proteomes" id="UP000007174"/>
    </source>
</evidence>
<accession>H1VX30</accession>
<sequence length="134" mass="14868">MAAFSRVDLGSLCEFQSSQTRHAFTRCFNLLPESYPTHLDLSHRWSRILYTQKAFGQHTAMCVPSGYWQTGGESRLKLASQVASLNSNLQSPAISPTFSQGRSQAHATALSPAFESVVSYPTLFMRGPCFIRTC</sequence>
<evidence type="ECO:0000313" key="1">
    <source>
        <dbReference type="EMBL" id="CCF44792.1"/>
    </source>
</evidence>
<dbReference type="HOGENOM" id="CLU_1896075_0_0_1"/>
<reference evidence="2" key="1">
    <citation type="journal article" date="2012" name="Nat. Genet.">
        <title>Lifestyle transitions in plant pathogenic Colletotrichum fungi deciphered by genome and transcriptome analyses.</title>
        <authorList>
            <person name="O'Connell R.J."/>
            <person name="Thon M.R."/>
            <person name="Hacquard S."/>
            <person name="Amyotte S.G."/>
            <person name="Kleemann J."/>
            <person name="Torres M.F."/>
            <person name="Damm U."/>
            <person name="Buiate E.A."/>
            <person name="Epstein L."/>
            <person name="Alkan N."/>
            <person name="Altmueller J."/>
            <person name="Alvarado-Balderrama L."/>
            <person name="Bauser C.A."/>
            <person name="Becker C."/>
            <person name="Birren B.W."/>
            <person name="Chen Z."/>
            <person name="Choi J."/>
            <person name="Crouch J.A."/>
            <person name="Duvick J.P."/>
            <person name="Farman M.A."/>
            <person name="Gan P."/>
            <person name="Heiman D."/>
            <person name="Henrissat B."/>
            <person name="Howard R.J."/>
            <person name="Kabbage M."/>
            <person name="Koch C."/>
            <person name="Kracher B."/>
            <person name="Kubo Y."/>
            <person name="Law A.D."/>
            <person name="Lebrun M.-H."/>
            <person name="Lee Y.-H."/>
            <person name="Miyara I."/>
            <person name="Moore N."/>
            <person name="Neumann U."/>
            <person name="Nordstroem K."/>
            <person name="Panaccione D.G."/>
            <person name="Panstruga R."/>
            <person name="Place M."/>
            <person name="Proctor R.H."/>
            <person name="Prusky D."/>
            <person name="Rech G."/>
            <person name="Reinhardt R."/>
            <person name="Rollins J.A."/>
            <person name="Rounsley S."/>
            <person name="Schardl C.L."/>
            <person name="Schwartz D.C."/>
            <person name="Shenoy N."/>
            <person name="Shirasu K."/>
            <person name="Sikhakolli U.R."/>
            <person name="Stueber K."/>
            <person name="Sukno S.A."/>
            <person name="Sweigard J.A."/>
            <person name="Takano Y."/>
            <person name="Takahara H."/>
            <person name="Trail F."/>
            <person name="van der Does H.C."/>
            <person name="Voll L.M."/>
            <person name="Will I."/>
            <person name="Young S."/>
            <person name="Zeng Q."/>
            <person name="Zhang J."/>
            <person name="Zhou S."/>
            <person name="Dickman M.B."/>
            <person name="Schulze-Lefert P."/>
            <person name="Ver Loren van Themaat E."/>
            <person name="Ma L.-J."/>
            <person name="Vaillancourt L.J."/>
        </authorList>
    </citation>
    <scope>NUCLEOTIDE SEQUENCE [LARGE SCALE GENOMIC DNA]</scope>
    <source>
        <strain evidence="2">IMI 349063</strain>
    </source>
</reference>
<dbReference type="AlphaFoldDB" id="H1VX30"/>